<dbReference type="Proteomes" id="UP000184476">
    <property type="component" value="Unassembled WGS sequence"/>
</dbReference>
<dbReference type="Pfam" id="PF09587">
    <property type="entry name" value="PGA_cap"/>
    <property type="match status" value="1"/>
</dbReference>
<dbReference type="SUPFAM" id="SSF56300">
    <property type="entry name" value="Metallo-dependent phosphatases"/>
    <property type="match status" value="1"/>
</dbReference>
<feature type="domain" description="Capsule synthesis protein CapA" evidence="3">
    <location>
        <begin position="51"/>
        <end position="293"/>
    </location>
</feature>
<dbReference type="SMART" id="SM00854">
    <property type="entry name" value="PGA_cap"/>
    <property type="match status" value="1"/>
</dbReference>
<evidence type="ECO:0000313" key="4">
    <source>
        <dbReference type="EMBL" id="SHE38209.1"/>
    </source>
</evidence>
<dbReference type="InterPro" id="IPR019079">
    <property type="entry name" value="Capsule_synth_CapA"/>
</dbReference>
<dbReference type="PANTHER" id="PTHR33393:SF12">
    <property type="entry name" value="CAPSULE BIOSYNTHESIS PROTEIN CAPA"/>
    <property type="match status" value="1"/>
</dbReference>
<protein>
    <submittedName>
        <fullName evidence="4">Poly-gamma-glutamate synthesis protein (Capsule biosynthesis protein)</fullName>
    </submittedName>
</protein>
<evidence type="ECO:0000256" key="2">
    <source>
        <dbReference type="SAM" id="Phobius"/>
    </source>
</evidence>
<keyword evidence="2" id="KW-1133">Transmembrane helix</keyword>
<reference evidence="4 5" key="1">
    <citation type="submission" date="2016-11" db="EMBL/GenBank/DDBJ databases">
        <authorList>
            <person name="Jaros S."/>
            <person name="Januszkiewicz K."/>
            <person name="Wedrychowicz H."/>
        </authorList>
    </citation>
    <scope>NUCLEOTIDE SEQUENCE [LARGE SCALE GENOMIC DNA]</scope>
    <source>
        <strain evidence="4 5">DSM 44666</strain>
    </source>
</reference>
<evidence type="ECO:0000313" key="5">
    <source>
        <dbReference type="Proteomes" id="UP000184476"/>
    </source>
</evidence>
<sequence length="386" mass="43133">MVTTKKFLYVLILGIIIAGVGYFSYSFFFQKDKVVSTDHEKIKKIEEPEVTFAAFGDTMMHEPQIKDGKTATGYNFNHVFKEVKSYLSKPDIAIGNFEMTLAGPSKPYNGYPLFNAPDQIVDALLNSGVDVMSTANNHAIDTGAAGLKRTYQQLSKKGLLPVGTASKQEEQKPTIVEKNNIKIGFLAYTEHTNGNPVPQKFLVNKIQSQQIAKDIKQAKTMGAKFVVVSLHFGVEYQRQPNEFQQKVAHQALKDGADVILGSHPHVLQPMEKVMVNGKQKLIIYSMGNFISNQSDTHTDEGIILFFKAKKDAKRGILLQDISYLPTMAYKYTKGGKKRYVVIPEDSPEPKQLGYPGLQSAKWKSVWNNTTKLMKQKGDFPTFAPQP</sequence>
<proteinExistence type="inferred from homology"/>
<evidence type="ECO:0000256" key="1">
    <source>
        <dbReference type="ARBA" id="ARBA00005662"/>
    </source>
</evidence>
<dbReference type="OrthoDB" id="9810906at2"/>
<keyword evidence="2" id="KW-0472">Membrane</keyword>
<dbReference type="InterPro" id="IPR052169">
    <property type="entry name" value="CW_Biosynth-Accessory"/>
</dbReference>
<name>A0A1M4T1A3_9BACL</name>
<dbReference type="Gene3D" id="3.60.21.10">
    <property type="match status" value="1"/>
</dbReference>
<gene>
    <name evidence="4" type="ORF">SAMN05444392_101255</name>
</gene>
<accession>A0A1M4T1A3</accession>
<keyword evidence="2" id="KW-0812">Transmembrane</keyword>
<comment type="similarity">
    <text evidence="1">Belongs to the CapA family.</text>
</comment>
<feature type="transmembrane region" description="Helical" evidence="2">
    <location>
        <begin position="7"/>
        <end position="28"/>
    </location>
</feature>
<dbReference type="STRING" id="112248.SAMN05444392_101255"/>
<keyword evidence="5" id="KW-1185">Reference proteome</keyword>
<dbReference type="AlphaFoldDB" id="A0A1M4T1A3"/>
<dbReference type="CDD" id="cd07381">
    <property type="entry name" value="MPP_CapA"/>
    <property type="match status" value="1"/>
</dbReference>
<dbReference type="RefSeq" id="WP_073150698.1">
    <property type="nucleotide sequence ID" value="NZ_FQVL01000001.1"/>
</dbReference>
<dbReference type="PANTHER" id="PTHR33393">
    <property type="entry name" value="POLYGLUTAMINE SYNTHESIS ACCESSORY PROTEIN RV0574C-RELATED"/>
    <property type="match status" value="1"/>
</dbReference>
<organism evidence="4 5">
    <name type="scientific">Seinonella peptonophila</name>
    <dbReference type="NCBI Taxonomy" id="112248"/>
    <lineage>
        <taxon>Bacteria</taxon>
        <taxon>Bacillati</taxon>
        <taxon>Bacillota</taxon>
        <taxon>Bacilli</taxon>
        <taxon>Bacillales</taxon>
        <taxon>Thermoactinomycetaceae</taxon>
        <taxon>Seinonella</taxon>
    </lineage>
</organism>
<dbReference type="InterPro" id="IPR029052">
    <property type="entry name" value="Metallo-depent_PP-like"/>
</dbReference>
<dbReference type="EMBL" id="FQVL01000001">
    <property type="protein sequence ID" value="SHE38209.1"/>
    <property type="molecule type" value="Genomic_DNA"/>
</dbReference>
<evidence type="ECO:0000259" key="3">
    <source>
        <dbReference type="SMART" id="SM00854"/>
    </source>
</evidence>